<keyword evidence="2" id="KW-1185">Reference proteome</keyword>
<organism evidence="1 2">
    <name type="scientific">Plutella xylostella</name>
    <name type="common">Diamondback moth</name>
    <name type="synonym">Plutella maculipennis</name>
    <dbReference type="NCBI Taxonomy" id="51655"/>
    <lineage>
        <taxon>Eukaryota</taxon>
        <taxon>Metazoa</taxon>
        <taxon>Ecdysozoa</taxon>
        <taxon>Arthropoda</taxon>
        <taxon>Hexapoda</taxon>
        <taxon>Insecta</taxon>
        <taxon>Pterygota</taxon>
        <taxon>Neoptera</taxon>
        <taxon>Endopterygota</taxon>
        <taxon>Lepidoptera</taxon>
        <taxon>Glossata</taxon>
        <taxon>Ditrysia</taxon>
        <taxon>Yponomeutoidea</taxon>
        <taxon>Plutellidae</taxon>
        <taxon>Plutella</taxon>
    </lineage>
</organism>
<gene>
    <name evidence="1" type="ORF">PLXY2_LOCUS981</name>
</gene>
<dbReference type="Proteomes" id="UP000653454">
    <property type="component" value="Unassembled WGS sequence"/>
</dbReference>
<sequence length="104" mass="11807">MWVDAGRLKAFCKRVPMFDALGSSPECLKRCIAPTMRAPVWWAALALLATVSGHALRNTQNNRLQIDIETHERLFTPVKQLNFVYHNVNCKVSKSFSNSVVYVK</sequence>
<comment type="caution">
    <text evidence="1">The sequence shown here is derived from an EMBL/GenBank/DDBJ whole genome shotgun (WGS) entry which is preliminary data.</text>
</comment>
<dbReference type="EMBL" id="CAJHNJ030000002">
    <property type="protein sequence ID" value="CAG9090586.1"/>
    <property type="molecule type" value="Genomic_DNA"/>
</dbReference>
<protein>
    <submittedName>
        <fullName evidence="1">(diamondback moth) hypothetical protein</fullName>
    </submittedName>
</protein>
<evidence type="ECO:0000313" key="1">
    <source>
        <dbReference type="EMBL" id="CAG9090586.1"/>
    </source>
</evidence>
<evidence type="ECO:0000313" key="2">
    <source>
        <dbReference type="Proteomes" id="UP000653454"/>
    </source>
</evidence>
<proteinExistence type="predicted"/>
<dbReference type="AlphaFoldDB" id="A0A8S4D124"/>
<accession>A0A8S4D124</accession>
<reference evidence="1" key="1">
    <citation type="submission" date="2020-11" db="EMBL/GenBank/DDBJ databases">
        <authorList>
            <person name="Whiteford S."/>
        </authorList>
    </citation>
    <scope>NUCLEOTIDE SEQUENCE</scope>
</reference>
<name>A0A8S4D124_PLUXY</name>